<name>A0AAN6PTU5_9PEZI</name>
<sequence length="209" mass="23282">MSLGTVRVPLDSLEFPHRRQISFRVRERLGRVFENLSKAGAIEKDLPLLTGVTLSCLYGNYLVAAAKGNKETSLIVHLFSSNLPNAYGLFGRRRYDQAPVRQQHAISSRDRLHRQIYAAAKPSFLDMVNVITSFETFQGNMHHVGLAAKILIRHVVDELPLCKSSRKRSPTIFEVLSGSWTAPEVVQVEANDGKMAEIEGPASPSHVFT</sequence>
<dbReference type="AlphaFoldDB" id="A0AAN6PTU5"/>
<organism evidence="1 2">
    <name type="scientific">Parathielavia hyrcaniae</name>
    <dbReference type="NCBI Taxonomy" id="113614"/>
    <lineage>
        <taxon>Eukaryota</taxon>
        <taxon>Fungi</taxon>
        <taxon>Dikarya</taxon>
        <taxon>Ascomycota</taxon>
        <taxon>Pezizomycotina</taxon>
        <taxon>Sordariomycetes</taxon>
        <taxon>Sordariomycetidae</taxon>
        <taxon>Sordariales</taxon>
        <taxon>Chaetomiaceae</taxon>
        <taxon>Parathielavia</taxon>
    </lineage>
</organism>
<dbReference type="Proteomes" id="UP001305647">
    <property type="component" value="Unassembled WGS sequence"/>
</dbReference>
<proteinExistence type="predicted"/>
<reference evidence="1" key="2">
    <citation type="submission" date="2023-05" db="EMBL/GenBank/DDBJ databases">
        <authorList>
            <consortium name="Lawrence Berkeley National Laboratory"/>
            <person name="Steindorff A."/>
            <person name="Hensen N."/>
            <person name="Bonometti L."/>
            <person name="Westerberg I."/>
            <person name="Brannstrom I.O."/>
            <person name="Guillou S."/>
            <person name="Cros-Aarteil S."/>
            <person name="Calhoun S."/>
            <person name="Haridas S."/>
            <person name="Kuo A."/>
            <person name="Mondo S."/>
            <person name="Pangilinan J."/>
            <person name="Riley R."/>
            <person name="Labutti K."/>
            <person name="Andreopoulos B."/>
            <person name="Lipzen A."/>
            <person name="Chen C."/>
            <person name="Yanf M."/>
            <person name="Daum C."/>
            <person name="Ng V."/>
            <person name="Clum A."/>
            <person name="Ohm R."/>
            <person name="Martin F."/>
            <person name="Silar P."/>
            <person name="Natvig D."/>
            <person name="Lalanne C."/>
            <person name="Gautier V."/>
            <person name="Ament-Velasquez S.L."/>
            <person name="Kruys A."/>
            <person name="Hutchinson M.I."/>
            <person name="Powell A.J."/>
            <person name="Barry K."/>
            <person name="Miller A.N."/>
            <person name="Grigoriev I.V."/>
            <person name="Debuchy R."/>
            <person name="Gladieux P."/>
            <person name="Thoren M.H."/>
            <person name="Johannesson H."/>
        </authorList>
    </citation>
    <scope>NUCLEOTIDE SEQUENCE</scope>
    <source>
        <strain evidence="1">CBS 757.83</strain>
    </source>
</reference>
<keyword evidence="2" id="KW-1185">Reference proteome</keyword>
<dbReference type="EMBL" id="MU863708">
    <property type="protein sequence ID" value="KAK4096544.1"/>
    <property type="molecule type" value="Genomic_DNA"/>
</dbReference>
<reference evidence="1" key="1">
    <citation type="journal article" date="2023" name="Mol. Phylogenet. Evol.">
        <title>Genome-scale phylogeny and comparative genomics of the fungal order Sordariales.</title>
        <authorList>
            <person name="Hensen N."/>
            <person name="Bonometti L."/>
            <person name="Westerberg I."/>
            <person name="Brannstrom I.O."/>
            <person name="Guillou S."/>
            <person name="Cros-Aarteil S."/>
            <person name="Calhoun S."/>
            <person name="Haridas S."/>
            <person name="Kuo A."/>
            <person name="Mondo S."/>
            <person name="Pangilinan J."/>
            <person name="Riley R."/>
            <person name="LaButti K."/>
            <person name="Andreopoulos B."/>
            <person name="Lipzen A."/>
            <person name="Chen C."/>
            <person name="Yan M."/>
            <person name="Daum C."/>
            <person name="Ng V."/>
            <person name="Clum A."/>
            <person name="Steindorff A."/>
            <person name="Ohm R.A."/>
            <person name="Martin F."/>
            <person name="Silar P."/>
            <person name="Natvig D.O."/>
            <person name="Lalanne C."/>
            <person name="Gautier V."/>
            <person name="Ament-Velasquez S.L."/>
            <person name="Kruys A."/>
            <person name="Hutchinson M.I."/>
            <person name="Powell A.J."/>
            <person name="Barry K."/>
            <person name="Miller A.N."/>
            <person name="Grigoriev I.V."/>
            <person name="Debuchy R."/>
            <person name="Gladieux P."/>
            <person name="Hiltunen Thoren M."/>
            <person name="Johannesson H."/>
        </authorList>
    </citation>
    <scope>NUCLEOTIDE SEQUENCE</scope>
    <source>
        <strain evidence="1">CBS 757.83</strain>
    </source>
</reference>
<evidence type="ECO:0000313" key="2">
    <source>
        <dbReference type="Proteomes" id="UP001305647"/>
    </source>
</evidence>
<evidence type="ECO:0000313" key="1">
    <source>
        <dbReference type="EMBL" id="KAK4096544.1"/>
    </source>
</evidence>
<protein>
    <submittedName>
        <fullName evidence="1">Uncharacterized protein</fullName>
    </submittedName>
</protein>
<comment type="caution">
    <text evidence="1">The sequence shown here is derived from an EMBL/GenBank/DDBJ whole genome shotgun (WGS) entry which is preliminary data.</text>
</comment>
<gene>
    <name evidence="1" type="ORF">N658DRAFT_489866</name>
</gene>
<accession>A0AAN6PTU5</accession>